<evidence type="ECO:0000313" key="3">
    <source>
        <dbReference type="EMBL" id="RGL86318.1"/>
    </source>
</evidence>
<dbReference type="GO" id="GO:0043139">
    <property type="term" value="F:5'-3' DNA helicase activity"/>
    <property type="evidence" value="ECO:0007669"/>
    <property type="project" value="InterPro"/>
</dbReference>
<dbReference type="AlphaFoldDB" id="A0A1H7G8L1"/>
<dbReference type="SUPFAM" id="SSF52540">
    <property type="entry name" value="P-loop containing nucleoside triphosphate hydrolases"/>
    <property type="match status" value="1"/>
</dbReference>
<dbReference type="EMBL" id="QSSN01000009">
    <property type="protein sequence ID" value="RGL86318.1"/>
    <property type="molecule type" value="Genomic_DNA"/>
</dbReference>
<dbReference type="EMBL" id="RWHZ01000003">
    <property type="protein sequence ID" value="TSE50229.1"/>
    <property type="molecule type" value="Genomic_DNA"/>
</dbReference>
<protein>
    <submittedName>
        <fullName evidence="4">Toprim domain protein</fullName>
    </submittedName>
    <submittedName>
        <fullName evidence="3">Toprim domain-containing protein</fullName>
    </submittedName>
</protein>
<evidence type="ECO:0000313" key="5">
    <source>
        <dbReference type="Proteomes" id="UP000261278"/>
    </source>
</evidence>
<comment type="caution">
    <text evidence="4">The sequence shown here is derived from an EMBL/GenBank/DDBJ whole genome shotgun (WGS) entry which is preliminary data.</text>
</comment>
<dbReference type="InterPro" id="IPR007694">
    <property type="entry name" value="DNA_helicase_DnaB-like_C"/>
</dbReference>
<dbReference type="Pfam" id="PF13662">
    <property type="entry name" value="Toprim_4"/>
    <property type="match status" value="1"/>
</dbReference>
<dbReference type="SUPFAM" id="SSF56731">
    <property type="entry name" value="DNA primase core"/>
    <property type="match status" value="1"/>
</dbReference>
<reference evidence="4 6" key="2">
    <citation type="journal article" date="2019" name="Nat. Commun.">
        <title>Gram positive-like bacteriocins with broad spectrum anti-Bacteroidales activity encoded on mobile elements of the human gut microbiota.</title>
        <authorList>
            <person name="Bechon N."/>
            <person name="Coyne M.J.Jr."/>
            <person name="Laclare-Mceneany V."/>
            <person name="Chatzidaki-Livanis M."/>
            <person name="Ghigo J.-M."/>
            <person name="Comstock L.E."/>
        </authorList>
    </citation>
    <scope>NUCLEOTIDE SEQUENCE [LARGE SCALE GENOMIC DNA]</scope>
    <source>
        <strain evidence="4 6">CL01T12C17</strain>
    </source>
</reference>
<dbReference type="Proteomes" id="UP000408523">
    <property type="component" value="Unassembled WGS sequence"/>
</dbReference>
<gene>
    <name evidence="3" type="ORF">DXC44_09125</name>
    <name evidence="4" type="ORF">EH214_00516</name>
</gene>
<reference evidence="3 5" key="1">
    <citation type="submission" date="2018-08" db="EMBL/GenBank/DDBJ databases">
        <title>A genome reference for cultivated species of the human gut microbiota.</title>
        <authorList>
            <person name="Zou Y."/>
            <person name="Xue W."/>
            <person name="Luo G."/>
        </authorList>
    </citation>
    <scope>NUCLEOTIDE SEQUENCE [LARGE SCALE GENOMIC DNA]</scope>
    <source>
        <strain evidence="3 5">TF05-18</strain>
    </source>
</reference>
<dbReference type="SMART" id="SM00493">
    <property type="entry name" value="TOPRIM"/>
    <property type="match status" value="1"/>
</dbReference>
<dbReference type="InterPro" id="IPR027032">
    <property type="entry name" value="Twinkle-like"/>
</dbReference>
<dbReference type="Gene3D" id="3.40.1360.10">
    <property type="match status" value="1"/>
</dbReference>
<proteinExistence type="predicted"/>
<sequence>MKPYYSLSDFPDRKNAGKNFIARCPKCGTMHLYISKAKGLYHCFYAGCEFNGILTDYCKDKRPMFSYPKEKSSDRTGTYPPPGTRHLTGNLPEYRNATENSVNEVPMLPGDYKILSPAVLQKIKPLDESPECTDPDQLAARRYLADQGISLATAIATHIGCLRHYCITKNSEDKREQASSVFPCIAYVNYVDGRPVNAKYRSCSPSPSAKTVTAANASAVSGEIEIPDGTTEESPVTYSKFWSQDSPTKPCAPYNIDCINPLLVEEETIPRLIIVEGEKDVLVLMEAGYRHVISVPSGAASDLAKSFEAFTSWLDQVQDIVICGDTDLPGRTLVKHLSDYFGARCLFTTLPGGCKDIGDVMNLYGTEVVQSVIEDACACHTTDIITVEQRREEVMNVLHGKYDHGYSVGYGPLTDRVFHPTDTGGLIIMTGMPNSGKTDFLNDLTSRIMRDTERFVCYLSFEVPDKDKHIAHLIHLLLGKANTTAYTDEQLTPYIDFLNTHMIHLDMHEVPPTPGNILHRADLVRRRQPLKYLVIDPYLFVEAQSGKGETETQSIKSMLTRFQSWGRENHIWVIIVAHPRSLKKIDGKNAMEDINMYTISGSANWANLADFILSITRINEPDRAFTRLDVLKVRDQELCRTGTVYYTRQPCGRYEEHESEEECSSNNG</sequence>
<evidence type="ECO:0000313" key="6">
    <source>
        <dbReference type="Proteomes" id="UP000408523"/>
    </source>
</evidence>
<evidence type="ECO:0000259" key="2">
    <source>
        <dbReference type="PROSITE" id="PS51199"/>
    </source>
</evidence>
<name>A0A1H7G8L1_PHOVU</name>
<dbReference type="PANTHER" id="PTHR12873:SF0">
    <property type="entry name" value="TWINKLE MTDNA HELICASE"/>
    <property type="match status" value="1"/>
</dbReference>
<dbReference type="InterPro" id="IPR034154">
    <property type="entry name" value="TOPRIM_DnaG/twinkle"/>
</dbReference>
<evidence type="ECO:0000313" key="4">
    <source>
        <dbReference type="EMBL" id="TSE50229.1"/>
    </source>
</evidence>
<dbReference type="GO" id="GO:0005524">
    <property type="term" value="F:ATP binding"/>
    <property type="evidence" value="ECO:0007669"/>
    <property type="project" value="InterPro"/>
</dbReference>
<dbReference type="InterPro" id="IPR006171">
    <property type="entry name" value="TOPRIM_dom"/>
</dbReference>
<dbReference type="CDD" id="cd01029">
    <property type="entry name" value="TOPRIM_primases"/>
    <property type="match status" value="1"/>
</dbReference>
<dbReference type="Proteomes" id="UP000261278">
    <property type="component" value="Unassembled WGS sequence"/>
</dbReference>
<dbReference type="PROSITE" id="PS51199">
    <property type="entry name" value="SF4_HELICASE"/>
    <property type="match status" value="1"/>
</dbReference>
<dbReference type="GO" id="GO:0006260">
    <property type="term" value="P:DNA replication"/>
    <property type="evidence" value="ECO:0007669"/>
    <property type="project" value="InterPro"/>
</dbReference>
<dbReference type="Gene3D" id="3.40.50.300">
    <property type="entry name" value="P-loop containing nucleotide triphosphate hydrolases"/>
    <property type="match status" value="1"/>
</dbReference>
<feature type="region of interest" description="Disordered" evidence="1">
    <location>
        <begin position="68"/>
        <end position="91"/>
    </location>
</feature>
<dbReference type="InterPro" id="IPR027417">
    <property type="entry name" value="P-loop_NTPase"/>
</dbReference>
<organism evidence="4 6">
    <name type="scientific">Phocaeicola vulgatus</name>
    <name type="common">Bacteroides vulgatus</name>
    <dbReference type="NCBI Taxonomy" id="821"/>
    <lineage>
        <taxon>Bacteria</taxon>
        <taxon>Pseudomonadati</taxon>
        <taxon>Bacteroidota</taxon>
        <taxon>Bacteroidia</taxon>
        <taxon>Bacteroidales</taxon>
        <taxon>Bacteroidaceae</taxon>
        <taxon>Phocaeicola</taxon>
    </lineage>
</organism>
<feature type="domain" description="SF4 helicase" evidence="2">
    <location>
        <begin position="399"/>
        <end position="662"/>
    </location>
</feature>
<accession>A0A1H7G8L1</accession>
<dbReference type="PANTHER" id="PTHR12873">
    <property type="entry name" value="T7-LIKE MITOCHONDRIAL DNA HELICASE"/>
    <property type="match status" value="1"/>
</dbReference>
<dbReference type="RefSeq" id="WP_074783197.1">
    <property type="nucleotide sequence ID" value="NZ_CAXSNX010000007.1"/>
</dbReference>
<dbReference type="GO" id="GO:0003697">
    <property type="term" value="F:single-stranded DNA binding"/>
    <property type="evidence" value="ECO:0007669"/>
    <property type="project" value="InterPro"/>
</dbReference>
<evidence type="ECO:0000256" key="1">
    <source>
        <dbReference type="SAM" id="MobiDB-lite"/>
    </source>
</evidence>